<protein>
    <submittedName>
        <fullName evidence="1">Uncharacterized protein</fullName>
    </submittedName>
</protein>
<reference evidence="1" key="2">
    <citation type="submission" date="2022-01" db="EMBL/GenBank/DDBJ databases">
        <authorList>
            <person name="Yamashiro T."/>
            <person name="Shiraishi A."/>
            <person name="Satake H."/>
            <person name="Nakayama K."/>
        </authorList>
    </citation>
    <scope>NUCLEOTIDE SEQUENCE</scope>
</reference>
<reference evidence="1" key="1">
    <citation type="journal article" date="2022" name="Int. J. Mol. Sci.">
        <title>Draft Genome of Tanacetum Coccineum: Genomic Comparison of Closely Related Tanacetum-Family Plants.</title>
        <authorList>
            <person name="Yamashiro T."/>
            <person name="Shiraishi A."/>
            <person name="Nakayama K."/>
            <person name="Satake H."/>
        </authorList>
    </citation>
    <scope>NUCLEOTIDE SEQUENCE</scope>
</reference>
<dbReference type="EMBL" id="BQNB010010555">
    <property type="protein sequence ID" value="GJS78845.1"/>
    <property type="molecule type" value="Genomic_DNA"/>
</dbReference>
<comment type="caution">
    <text evidence="1">The sequence shown here is derived from an EMBL/GenBank/DDBJ whole genome shotgun (WGS) entry which is preliminary data.</text>
</comment>
<sequence length="204" mass="23195">MGSTRRMRSMRLARGGKLMGTFGVGRVLPSRATSRTKYAAPDKSHQEMHRKGKLCDEPFISYSKTRICIRSLRSGGASGVAVWYDEESGDEVHLGDILNTMFPIYHVEYIKFPPRHVAGDLKESHRATYFLLKNAIGALDYPVSSVRHIGEALIRRGISNSKWATLNGNCQKFDTIFKRLDRNGKRGESEVDLFKRAKIRFREE</sequence>
<dbReference type="Proteomes" id="UP001151760">
    <property type="component" value="Unassembled WGS sequence"/>
</dbReference>
<name>A0ABQ4YMU1_9ASTR</name>
<evidence type="ECO:0000313" key="1">
    <source>
        <dbReference type="EMBL" id="GJS78845.1"/>
    </source>
</evidence>
<proteinExistence type="predicted"/>
<accession>A0ABQ4YMU1</accession>
<keyword evidence="2" id="KW-1185">Reference proteome</keyword>
<evidence type="ECO:0000313" key="2">
    <source>
        <dbReference type="Proteomes" id="UP001151760"/>
    </source>
</evidence>
<gene>
    <name evidence="1" type="ORF">Tco_0728726</name>
</gene>
<organism evidence="1 2">
    <name type="scientific">Tanacetum coccineum</name>
    <dbReference type="NCBI Taxonomy" id="301880"/>
    <lineage>
        <taxon>Eukaryota</taxon>
        <taxon>Viridiplantae</taxon>
        <taxon>Streptophyta</taxon>
        <taxon>Embryophyta</taxon>
        <taxon>Tracheophyta</taxon>
        <taxon>Spermatophyta</taxon>
        <taxon>Magnoliopsida</taxon>
        <taxon>eudicotyledons</taxon>
        <taxon>Gunneridae</taxon>
        <taxon>Pentapetalae</taxon>
        <taxon>asterids</taxon>
        <taxon>campanulids</taxon>
        <taxon>Asterales</taxon>
        <taxon>Asteraceae</taxon>
        <taxon>Asteroideae</taxon>
        <taxon>Anthemideae</taxon>
        <taxon>Anthemidinae</taxon>
        <taxon>Tanacetum</taxon>
    </lineage>
</organism>